<organism evidence="3 4">
    <name type="scientific">Lithohypha guttulata</name>
    <dbReference type="NCBI Taxonomy" id="1690604"/>
    <lineage>
        <taxon>Eukaryota</taxon>
        <taxon>Fungi</taxon>
        <taxon>Dikarya</taxon>
        <taxon>Ascomycota</taxon>
        <taxon>Pezizomycotina</taxon>
        <taxon>Eurotiomycetes</taxon>
        <taxon>Chaetothyriomycetidae</taxon>
        <taxon>Chaetothyriales</taxon>
        <taxon>Trichomeriaceae</taxon>
        <taxon>Lithohypha</taxon>
    </lineage>
</organism>
<dbReference type="InterPro" id="IPR001810">
    <property type="entry name" value="F-box_dom"/>
</dbReference>
<dbReference type="SUPFAM" id="SSF81383">
    <property type="entry name" value="F-box domain"/>
    <property type="match status" value="1"/>
</dbReference>
<feature type="domain" description="F-box" evidence="2">
    <location>
        <begin position="91"/>
        <end position="139"/>
    </location>
</feature>
<evidence type="ECO:0000313" key="3">
    <source>
        <dbReference type="EMBL" id="KAK5075785.1"/>
    </source>
</evidence>
<evidence type="ECO:0000256" key="1">
    <source>
        <dbReference type="SAM" id="MobiDB-lite"/>
    </source>
</evidence>
<dbReference type="PROSITE" id="PS50181">
    <property type="entry name" value="FBOX"/>
    <property type="match status" value="1"/>
</dbReference>
<protein>
    <recommendedName>
        <fullName evidence="2">F-box domain-containing protein</fullName>
    </recommendedName>
</protein>
<dbReference type="EMBL" id="JAVRRG010000246">
    <property type="protein sequence ID" value="KAK5075785.1"/>
    <property type="molecule type" value="Genomic_DNA"/>
</dbReference>
<dbReference type="InterPro" id="IPR036047">
    <property type="entry name" value="F-box-like_dom_sf"/>
</dbReference>
<feature type="region of interest" description="Disordered" evidence="1">
    <location>
        <begin position="67"/>
        <end position="86"/>
    </location>
</feature>
<comment type="caution">
    <text evidence="3">The sequence shown here is derived from an EMBL/GenBank/DDBJ whole genome shotgun (WGS) entry which is preliminary data.</text>
</comment>
<keyword evidence="4" id="KW-1185">Reference proteome</keyword>
<evidence type="ECO:0000259" key="2">
    <source>
        <dbReference type="PROSITE" id="PS50181"/>
    </source>
</evidence>
<dbReference type="Pfam" id="PF00646">
    <property type="entry name" value="F-box"/>
    <property type="match status" value="1"/>
</dbReference>
<dbReference type="CDD" id="cd09917">
    <property type="entry name" value="F-box_SF"/>
    <property type="match status" value="1"/>
</dbReference>
<proteinExistence type="predicted"/>
<evidence type="ECO:0000313" key="4">
    <source>
        <dbReference type="Proteomes" id="UP001345013"/>
    </source>
</evidence>
<accession>A0ABR0JVP2</accession>
<reference evidence="3 4" key="1">
    <citation type="submission" date="2023-08" db="EMBL/GenBank/DDBJ databases">
        <title>Black Yeasts Isolated from many extreme environments.</title>
        <authorList>
            <person name="Coleine C."/>
            <person name="Stajich J.E."/>
            <person name="Selbmann L."/>
        </authorList>
    </citation>
    <scope>NUCLEOTIDE SEQUENCE [LARGE SCALE GENOMIC DNA]</scope>
    <source>
        <strain evidence="3 4">CCFEE 5885</strain>
    </source>
</reference>
<dbReference type="Proteomes" id="UP001345013">
    <property type="component" value="Unassembled WGS sequence"/>
</dbReference>
<sequence length="401" mass="46385">MTGSMSTPGSPPNTSNVVANSDINVAACLRAQYAIDTPRLPRRRHKKPTREEAEEPLVDHTKALPVHSKKTERVQKRQHKKTQKAAHGATNLTLMDLPSEILTEVLRWLAVADVFRIARTCHGMQGLLLLHEKAISKDIIARRYWNLYRCFPLPIAFNDVPPEFHAGLLSDKRQELLNIHRKSYHQHIRMVDPREVCTCMTCVFAWNNLCLIIDLHHWQENLANREPIPMIPRGTHPAWNQDLLDRNADIVRLAMKRPLYYAAILEKHLATITGTILRFSKWKKKGATARPQPRLYHLTDKDVDSGTDAFLERKGPPSYDFPFHRDNYYSLEAYLPNRKFGADGKWHYYALPPTQHERDLEWVGSTFVSAVPPEQRRAQALANLKDHNVRWSQYLERVQQT</sequence>
<gene>
    <name evidence="3" type="ORF">LTR24_009876</name>
</gene>
<name>A0ABR0JVP2_9EURO</name>
<feature type="region of interest" description="Disordered" evidence="1">
    <location>
        <begin position="36"/>
        <end position="56"/>
    </location>
</feature>